<keyword evidence="1" id="KW-0812">Transmembrane</keyword>
<comment type="caution">
    <text evidence="2">The sequence shown here is derived from an EMBL/GenBank/DDBJ whole genome shotgun (WGS) entry which is preliminary data.</text>
</comment>
<dbReference type="EMBL" id="PQFF01000402">
    <property type="protein sequence ID" value="RHZ52568.1"/>
    <property type="molecule type" value="Genomic_DNA"/>
</dbReference>
<gene>
    <name evidence="2" type="ORF">Glove_460g3</name>
</gene>
<keyword evidence="3" id="KW-1185">Reference proteome</keyword>
<reference evidence="2 3" key="1">
    <citation type="submission" date="2018-08" db="EMBL/GenBank/DDBJ databases">
        <title>Genome and evolution of the arbuscular mycorrhizal fungus Diversispora epigaea (formerly Glomus versiforme) and its bacterial endosymbionts.</title>
        <authorList>
            <person name="Sun X."/>
            <person name="Fei Z."/>
            <person name="Harrison M."/>
        </authorList>
    </citation>
    <scope>NUCLEOTIDE SEQUENCE [LARGE SCALE GENOMIC DNA]</scope>
    <source>
        <strain evidence="2 3">IT104</strain>
    </source>
</reference>
<dbReference type="AlphaFoldDB" id="A0A397GSE1"/>
<evidence type="ECO:0000313" key="3">
    <source>
        <dbReference type="Proteomes" id="UP000266861"/>
    </source>
</evidence>
<dbReference type="Proteomes" id="UP000266861">
    <property type="component" value="Unassembled WGS sequence"/>
</dbReference>
<dbReference type="OrthoDB" id="2431839at2759"/>
<proteinExistence type="predicted"/>
<feature type="transmembrane region" description="Helical" evidence="1">
    <location>
        <begin position="85"/>
        <end position="105"/>
    </location>
</feature>
<sequence>MKSFISTKKSTRSLFYFWKSNSSSNSDSKNKKKKQLTTNTNSISFFNATFNIQIKDVFGFGILAETFLSIIDLNYKFLEKQNNKYLKWGIILWEILLITILIWYLGKIVDLIIIMVKFIDDGIRGAFKVVIVIFSLVFSGLKRIIGFG</sequence>
<evidence type="ECO:0000313" key="2">
    <source>
        <dbReference type="EMBL" id="RHZ52568.1"/>
    </source>
</evidence>
<accession>A0A397GSE1</accession>
<evidence type="ECO:0000256" key="1">
    <source>
        <dbReference type="SAM" id="Phobius"/>
    </source>
</evidence>
<keyword evidence="1" id="KW-1133">Transmembrane helix</keyword>
<organism evidence="2 3">
    <name type="scientific">Diversispora epigaea</name>
    <dbReference type="NCBI Taxonomy" id="1348612"/>
    <lineage>
        <taxon>Eukaryota</taxon>
        <taxon>Fungi</taxon>
        <taxon>Fungi incertae sedis</taxon>
        <taxon>Mucoromycota</taxon>
        <taxon>Glomeromycotina</taxon>
        <taxon>Glomeromycetes</taxon>
        <taxon>Diversisporales</taxon>
        <taxon>Diversisporaceae</taxon>
        <taxon>Diversispora</taxon>
    </lineage>
</organism>
<protein>
    <submittedName>
        <fullName evidence="2">Uncharacterized protein</fullName>
    </submittedName>
</protein>
<keyword evidence="1" id="KW-0472">Membrane</keyword>
<name>A0A397GSE1_9GLOM</name>
<feature type="transmembrane region" description="Helical" evidence="1">
    <location>
        <begin position="125"/>
        <end position="145"/>
    </location>
</feature>